<accession>A0A0M5TIM4</accession>
<dbReference type="STRING" id="224013.ACX27_26055"/>
<proteinExistence type="predicted"/>
<keyword evidence="2" id="KW-1185">Reference proteome</keyword>
<evidence type="ECO:0000313" key="1">
    <source>
        <dbReference type="EMBL" id="ALF55512.1"/>
    </source>
</evidence>
<evidence type="ECO:0000313" key="2">
    <source>
        <dbReference type="Proteomes" id="UP000062645"/>
    </source>
</evidence>
<reference evidence="1 2" key="2">
    <citation type="journal article" date="2016" name="Genome Announc.">
        <title>Draft Genome Sequence of the N2-Fixing Cyanobacterium Nostoc piscinale CENA21, Isolated from the Brazilian Amazon Floodplain.</title>
        <authorList>
            <person name="Leao T."/>
            <person name="Guimaraes P.I."/>
            <person name="de Melo A.G."/>
            <person name="Ramos R.T."/>
            <person name="Leao P.N."/>
            <person name="Silva A."/>
            <person name="Fiore M.F."/>
            <person name="Schneider M.P."/>
        </authorList>
    </citation>
    <scope>NUCLEOTIDE SEQUENCE [LARGE SCALE GENOMIC DNA]</scope>
    <source>
        <strain evidence="1 2">CENA21</strain>
    </source>
</reference>
<protein>
    <submittedName>
        <fullName evidence="1">Uncharacterized protein</fullName>
    </submittedName>
</protein>
<dbReference type="RefSeq" id="WP_062296732.1">
    <property type="nucleotide sequence ID" value="NZ_CP012036.1"/>
</dbReference>
<dbReference type="OrthoDB" id="5431327at2"/>
<dbReference type="EMBL" id="CP012036">
    <property type="protein sequence ID" value="ALF55512.1"/>
    <property type="molecule type" value="Genomic_DNA"/>
</dbReference>
<dbReference type="Proteomes" id="UP000062645">
    <property type="component" value="Chromosome"/>
</dbReference>
<dbReference type="KEGG" id="npz:ACX27_26055"/>
<dbReference type="PATRIC" id="fig|224013.5.peg.6237"/>
<name>A0A0M5TIM4_9NOSO</name>
<dbReference type="AlphaFoldDB" id="A0A0M5TIM4"/>
<reference evidence="2" key="1">
    <citation type="submission" date="2015-07" db="EMBL/GenBank/DDBJ databases">
        <title>Genome Of Nitrogen-Fixing Cyanobacterium Nostoc piscinale CENA21 From Solimoes/Amazon River Floodplain Sediments And Comparative Genomics To Uncover Biosynthetic Natural Products Potential.</title>
        <authorList>
            <person name="Leao T.F."/>
            <person name="Leao P.N."/>
            <person name="Guimaraes P.I."/>
            <person name="de Melo A.G.C."/>
            <person name="Ramos R.T.J."/>
            <person name="Silva A."/>
            <person name="Fiore M.F."/>
            <person name="Schneider M.P.C."/>
        </authorList>
    </citation>
    <scope>NUCLEOTIDE SEQUENCE [LARGE SCALE GENOMIC DNA]</scope>
    <source>
        <strain evidence="2">CENA21</strain>
    </source>
</reference>
<sequence length="140" mass="15766">MKKKLPAFGIFLFFNTSDQSAWKLVTNNNSLFLRYQQLGLSTPPENVVKKVQGIWYEVVTADSDGDKHLTASDRKTIAVSDFAGKSYTEIIRQVDQVVGTHQPNDSTLLVFYTSEAKNFVTEINIPERKAVVTKQLPLLD</sequence>
<organism evidence="1 2">
    <name type="scientific">Nostoc piscinale CENA21</name>
    <dbReference type="NCBI Taxonomy" id="224013"/>
    <lineage>
        <taxon>Bacteria</taxon>
        <taxon>Bacillati</taxon>
        <taxon>Cyanobacteriota</taxon>
        <taxon>Cyanophyceae</taxon>
        <taxon>Nostocales</taxon>
        <taxon>Nostocaceae</taxon>
        <taxon>Nostoc</taxon>
    </lineage>
</organism>
<gene>
    <name evidence="1" type="ORF">ACX27_26055</name>
</gene>